<protein>
    <submittedName>
        <fullName evidence="1">Cytosine specific methyltransferase</fullName>
    </submittedName>
</protein>
<proteinExistence type="predicted"/>
<organism evidence="1">
    <name type="scientific">Siphoviridae sp. ctClL93</name>
    <dbReference type="NCBI Taxonomy" id="2825381"/>
    <lineage>
        <taxon>Viruses</taxon>
        <taxon>Duplodnaviria</taxon>
        <taxon>Heunggongvirae</taxon>
        <taxon>Uroviricota</taxon>
        <taxon>Caudoviricetes</taxon>
    </lineage>
</organism>
<reference evidence="1" key="1">
    <citation type="journal article" date="2021" name="Proc. Natl. Acad. Sci. U.S.A.">
        <title>A Catalog of Tens of Thousands of Viruses from Human Metagenomes Reveals Hidden Associations with Chronic Diseases.</title>
        <authorList>
            <person name="Tisza M.J."/>
            <person name="Buck C.B."/>
        </authorList>
    </citation>
    <scope>NUCLEOTIDE SEQUENCE</scope>
    <source>
        <strain evidence="1">CtClL93</strain>
    </source>
</reference>
<dbReference type="GO" id="GO:0032259">
    <property type="term" value="P:methylation"/>
    <property type="evidence" value="ECO:0007669"/>
    <property type="project" value="UniProtKB-KW"/>
</dbReference>
<dbReference type="GO" id="GO:0008168">
    <property type="term" value="F:methyltransferase activity"/>
    <property type="evidence" value="ECO:0007669"/>
    <property type="project" value="UniProtKB-KW"/>
</dbReference>
<accession>A0A8S5VE22</accession>
<keyword evidence="1" id="KW-0808">Transferase</keyword>
<name>A0A8S5VE22_9CAUD</name>
<evidence type="ECO:0000313" key="1">
    <source>
        <dbReference type="EMBL" id="DAG04928.1"/>
    </source>
</evidence>
<dbReference type="EMBL" id="BK016246">
    <property type="protein sequence ID" value="DAG04928.1"/>
    <property type="molecule type" value="Genomic_DNA"/>
</dbReference>
<keyword evidence="1" id="KW-0489">Methyltransferase</keyword>
<sequence>MKVLIACEESQRVCIAFRKRGHEAYSCDIQEPSGGHPEWHILGDALKAIEGGQVTTMDGQTHDIGRWDLLIAHPPCTHLAVSGMRWFKDGTKPLSLKYESAAFFLKFAEADVEKIAIENPICIMSTLYRKPDQIINPWQFGHPEQKKTALWLKNLPLLQETENVYERMMTLPEKERARIWWLGSNHSKERSKTYPGIADAMAEQWGGDIQ</sequence>